<dbReference type="AlphaFoldDB" id="A0AAD9V9W4"/>
<gene>
    <name evidence="2" type="ORF">P5673_009786</name>
</gene>
<comment type="caution">
    <text evidence="2">The sequence shown here is derived from an EMBL/GenBank/DDBJ whole genome shotgun (WGS) entry which is preliminary data.</text>
</comment>
<dbReference type="PANTHER" id="PTHR37984">
    <property type="entry name" value="PROTEIN CBG26694"/>
    <property type="match status" value="1"/>
</dbReference>
<evidence type="ECO:0000313" key="2">
    <source>
        <dbReference type="EMBL" id="KAK2566297.1"/>
    </source>
</evidence>
<dbReference type="PROSITE" id="PS50994">
    <property type="entry name" value="INTEGRASE"/>
    <property type="match status" value="1"/>
</dbReference>
<accession>A0AAD9V9W4</accession>
<dbReference type="FunFam" id="3.30.420.10:FF:000063">
    <property type="entry name" value="Retrovirus-related Pol polyprotein from transposon 297-like Protein"/>
    <property type="match status" value="1"/>
</dbReference>
<dbReference type="Gene3D" id="3.30.420.10">
    <property type="entry name" value="Ribonuclease H-like superfamily/Ribonuclease H"/>
    <property type="match status" value="1"/>
</dbReference>
<dbReference type="SUPFAM" id="SSF53098">
    <property type="entry name" value="Ribonuclease H-like"/>
    <property type="match status" value="1"/>
</dbReference>
<dbReference type="InterPro" id="IPR001584">
    <property type="entry name" value="Integrase_cat-core"/>
</dbReference>
<dbReference type="Proteomes" id="UP001249851">
    <property type="component" value="Unassembled WGS sequence"/>
</dbReference>
<dbReference type="GO" id="GO:0003676">
    <property type="term" value="F:nucleic acid binding"/>
    <property type="evidence" value="ECO:0007669"/>
    <property type="project" value="InterPro"/>
</dbReference>
<dbReference type="GO" id="GO:0015074">
    <property type="term" value="P:DNA integration"/>
    <property type="evidence" value="ECO:0007669"/>
    <property type="project" value="InterPro"/>
</dbReference>
<dbReference type="Pfam" id="PF00665">
    <property type="entry name" value="rve"/>
    <property type="match status" value="1"/>
</dbReference>
<evidence type="ECO:0000313" key="3">
    <source>
        <dbReference type="Proteomes" id="UP001249851"/>
    </source>
</evidence>
<proteinExistence type="predicted"/>
<dbReference type="InterPro" id="IPR012337">
    <property type="entry name" value="RNaseH-like_sf"/>
</dbReference>
<evidence type="ECO:0000259" key="1">
    <source>
        <dbReference type="PROSITE" id="PS50994"/>
    </source>
</evidence>
<dbReference type="PANTHER" id="PTHR37984:SF8">
    <property type="entry name" value="CCHC-TYPE DOMAIN-CONTAINING PROTEIN"/>
    <property type="match status" value="1"/>
</dbReference>
<name>A0AAD9V9W4_ACRCE</name>
<reference evidence="2" key="2">
    <citation type="journal article" date="2023" name="Science">
        <title>Genomic signatures of disease resistance in endangered staghorn corals.</title>
        <authorList>
            <person name="Vollmer S.V."/>
            <person name="Selwyn J.D."/>
            <person name="Despard B.A."/>
            <person name="Roesel C.L."/>
        </authorList>
    </citation>
    <scope>NUCLEOTIDE SEQUENCE</scope>
    <source>
        <strain evidence="2">K2</strain>
    </source>
</reference>
<sequence>MKPQNLSEPLKQHSDGDEPWQKIGLDFFEIAGKHYLAVVDYCSNFIEIDLMTTMTSARTVTSLKKHCACYDIPRMIVLDGGPQFTSQELKLFMDNRGIAHITSSPMHQRANGRAELAVKIVKTLLVKTYKEGGDPYEAMLEQRNTPRQDTGRSPAEMMFNRRTRSFLLGMGNTQKDQLKLY</sequence>
<dbReference type="EMBL" id="JARQWQ010000017">
    <property type="protein sequence ID" value="KAK2566297.1"/>
    <property type="molecule type" value="Genomic_DNA"/>
</dbReference>
<dbReference type="InterPro" id="IPR050951">
    <property type="entry name" value="Retrovirus_Pol_polyprotein"/>
</dbReference>
<keyword evidence="3" id="KW-1185">Reference proteome</keyword>
<feature type="domain" description="Integrase catalytic" evidence="1">
    <location>
        <begin position="15"/>
        <end position="181"/>
    </location>
</feature>
<reference evidence="2" key="1">
    <citation type="journal article" date="2023" name="G3 (Bethesda)">
        <title>Whole genome assembly and annotation of the endangered Caribbean coral Acropora cervicornis.</title>
        <authorList>
            <person name="Selwyn J.D."/>
            <person name="Vollmer S.V."/>
        </authorList>
    </citation>
    <scope>NUCLEOTIDE SEQUENCE</scope>
    <source>
        <strain evidence="2">K2</strain>
    </source>
</reference>
<organism evidence="2 3">
    <name type="scientific">Acropora cervicornis</name>
    <name type="common">Staghorn coral</name>
    <dbReference type="NCBI Taxonomy" id="6130"/>
    <lineage>
        <taxon>Eukaryota</taxon>
        <taxon>Metazoa</taxon>
        <taxon>Cnidaria</taxon>
        <taxon>Anthozoa</taxon>
        <taxon>Hexacorallia</taxon>
        <taxon>Scleractinia</taxon>
        <taxon>Astrocoeniina</taxon>
        <taxon>Acroporidae</taxon>
        <taxon>Acropora</taxon>
    </lineage>
</organism>
<dbReference type="InterPro" id="IPR036397">
    <property type="entry name" value="RNaseH_sf"/>
</dbReference>
<protein>
    <recommendedName>
        <fullName evidence="1">Integrase catalytic domain-containing protein</fullName>
    </recommendedName>
</protein>